<organism evidence="1 2">
    <name type="scientific">Ceratina calcarata</name>
    <dbReference type="NCBI Taxonomy" id="156304"/>
    <lineage>
        <taxon>Eukaryota</taxon>
        <taxon>Metazoa</taxon>
        <taxon>Ecdysozoa</taxon>
        <taxon>Arthropoda</taxon>
        <taxon>Hexapoda</taxon>
        <taxon>Insecta</taxon>
        <taxon>Pterygota</taxon>
        <taxon>Neoptera</taxon>
        <taxon>Endopterygota</taxon>
        <taxon>Hymenoptera</taxon>
        <taxon>Apocrita</taxon>
        <taxon>Aculeata</taxon>
        <taxon>Apoidea</taxon>
        <taxon>Anthophila</taxon>
        <taxon>Apidae</taxon>
        <taxon>Ceratina</taxon>
        <taxon>Zadontomerus</taxon>
    </lineage>
</organism>
<sequence length="304" mass="35701">MHAGCYFKIPQNIRYKRATITIESGDNACFAWAVVAALYPVARHTERPSSYPHYNTVLNFGNIEFPISLNQIRLFERLNDVSINVYGIENHHMIAPLYLTSEKKNRHANLLYVENHQNSTIPGHFACIKNLSRLVSSQLSKKKSKKFICDRCLHYFCSSQKLETHTIRCKQMNDCAIVLPNEEDKWLKFQNYFRKERLPFVVYADLECILEKMTEQQNQNSYPYQHHKVFSIGYYIQCSYDISLSRYECYRGVDCVSWFVQELQYLAHFVKDILSISKPMDSLSPEQWNTFTNATLVSIVFKMH</sequence>
<gene>
    <name evidence="2" type="primary">LOC113464969</name>
</gene>
<dbReference type="GeneID" id="113464969"/>
<evidence type="ECO:0000313" key="1">
    <source>
        <dbReference type="Proteomes" id="UP000694925"/>
    </source>
</evidence>
<dbReference type="KEGG" id="ccal:113464969"/>
<accession>A0AAJ7S909</accession>
<dbReference type="AlphaFoldDB" id="A0AAJ7S909"/>
<dbReference type="PANTHER" id="PTHR31511">
    <property type="entry name" value="PROTEIN CBG23764"/>
    <property type="match status" value="1"/>
</dbReference>
<reference evidence="2" key="1">
    <citation type="submission" date="2025-08" db="UniProtKB">
        <authorList>
            <consortium name="RefSeq"/>
        </authorList>
    </citation>
    <scope>IDENTIFICATION</scope>
    <source>
        <tissue evidence="2">Whole body</tissue>
    </source>
</reference>
<protein>
    <submittedName>
        <fullName evidence="2">Uncharacterized protein LOC113464969</fullName>
    </submittedName>
</protein>
<proteinExistence type="predicted"/>
<dbReference type="Proteomes" id="UP000694925">
    <property type="component" value="Unplaced"/>
</dbReference>
<evidence type="ECO:0000313" key="2">
    <source>
        <dbReference type="RefSeq" id="XP_026673634.1"/>
    </source>
</evidence>
<keyword evidence="1" id="KW-1185">Reference proteome</keyword>
<name>A0AAJ7S909_9HYME</name>
<dbReference type="RefSeq" id="XP_026673634.1">
    <property type="nucleotide sequence ID" value="XM_026817833.1"/>
</dbReference>
<dbReference type="PANTHER" id="PTHR31511:SF12">
    <property type="entry name" value="RHO TERMINATION FACTOR N-TERMINAL DOMAIN-CONTAINING PROTEIN"/>
    <property type="match status" value="1"/>
</dbReference>